<organism evidence="1 2">
    <name type="scientific">Mycena rosella</name>
    <name type="common">Pink bonnet</name>
    <name type="synonym">Agaricus rosellus</name>
    <dbReference type="NCBI Taxonomy" id="1033263"/>
    <lineage>
        <taxon>Eukaryota</taxon>
        <taxon>Fungi</taxon>
        <taxon>Dikarya</taxon>
        <taxon>Basidiomycota</taxon>
        <taxon>Agaricomycotina</taxon>
        <taxon>Agaricomycetes</taxon>
        <taxon>Agaricomycetidae</taxon>
        <taxon>Agaricales</taxon>
        <taxon>Marasmiineae</taxon>
        <taxon>Mycenaceae</taxon>
        <taxon>Mycena</taxon>
    </lineage>
</organism>
<sequence>MSRPATLEAQIASAPSHLASKQHRAERHPLGHLRQRPRMRALKIELHHGSVECYSTAAEVEGERLLQETFSASGTGVRVAPEAEMRETGQMVKHRGPAAPSFKRGSLRLHKYRISDIMVSRPMYRQFLATRRDQKRG</sequence>
<keyword evidence="2" id="KW-1185">Reference proteome</keyword>
<evidence type="ECO:0000313" key="1">
    <source>
        <dbReference type="EMBL" id="KAJ7667046.1"/>
    </source>
</evidence>
<protein>
    <submittedName>
        <fullName evidence="1">Uncharacterized protein</fullName>
    </submittedName>
</protein>
<reference evidence="1" key="1">
    <citation type="submission" date="2023-03" db="EMBL/GenBank/DDBJ databases">
        <title>Massive genome expansion in bonnet fungi (Mycena s.s.) driven by repeated elements and novel gene families across ecological guilds.</title>
        <authorList>
            <consortium name="Lawrence Berkeley National Laboratory"/>
            <person name="Harder C.B."/>
            <person name="Miyauchi S."/>
            <person name="Viragh M."/>
            <person name="Kuo A."/>
            <person name="Thoen E."/>
            <person name="Andreopoulos B."/>
            <person name="Lu D."/>
            <person name="Skrede I."/>
            <person name="Drula E."/>
            <person name="Henrissat B."/>
            <person name="Morin E."/>
            <person name="Kohler A."/>
            <person name="Barry K."/>
            <person name="LaButti K."/>
            <person name="Morin E."/>
            <person name="Salamov A."/>
            <person name="Lipzen A."/>
            <person name="Mereny Z."/>
            <person name="Hegedus B."/>
            <person name="Baldrian P."/>
            <person name="Stursova M."/>
            <person name="Weitz H."/>
            <person name="Taylor A."/>
            <person name="Grigoriev I.V."/>
            <person name="Nagy L.G."/>
            <person name="Martin F."/>
            <person name="Kauserud H."/>
        </authorList>
    </citation>
    <scope>NUCLEOTIDE SEQUENCE</scope>
    <source>
        <strain evidence="1">CBHHK067</strain>
    </source>
</reference>
<dbReference type="EMBL" id="JARKIE010000207">
    <property type="protein sequence ID" value="KAJ7667046.1"/>
    <property type="molecule type" value="Genomic_DNA"/>
</dbReference>
<proteinExistence type="predicted"/>
<comment type="caution">
    <text evidence="1">The sequence shown here is derived from an EMBL/GenBank/DDBJ whole genome shotgun (WGS) entry which is preliminary data.</text>
</comment>
<evidence type="ECO:0000313" key="2">
    <source>
        <dbReference type="Proteomes" id="UP001221757"/>
    </source>
</evidence>
<dbReference type="Proteomes" id="UP001221757">
    <property type="component" value="Unassembled WGS sequence"/>
</dbReference>
<gene>
    <name evidence="1" type="ORF">B0H17DRAFT_1143024</name>
</gene>
<name>A0AAD7CW12_MYCRO</name>
<accession>A0AAD7CW12</accession>
<dbReference type="AlphaFoldDB" id="A0AAD7CW12"/>